<dbReference type="EMBL" id="CAICTM010000145">
    <property type="protein sequence ID" value="CAB9502789.1"/>
    <property type="molecule type" value="Genomic_DNA"/>
</dbReference>
<accession>A0A9N8DN27</accession>
<evidence type="ECO:0008006" key="4">
    <source>
        <dbReference type="Google" id="ProtNLM"/>
    </source>
</evidence>
<proteinExistence type="predicted"/>
<dbReference type="Proteomes" id="UP001153069">
    <property type="component" value="Unassembled WGS sequence"/>
</dbReference>
<dbReference type="Gene3D" id="3.40.390.10">
    <property type="entry name" value="Collagenase (Catalytic Domain)"/>
    <property type="match status" value="1"/>
</dbReference>
<reference evidence="2" key="1">
    <citation type="submission" date="2020-06" db="EMBL/GenBank/DDBJ databases">
        <authorList>
            <consortium name="Plant Systems Biology data submission"/>
        </authorList>
    </citation>
    <scope>NUCLEOTIDE SEQUENCE</scope>
    <source>
        <strain evidence="2">D6</strain>
    </source>
</reference>
<protein>
    <recommendedName>
        <fullName evidence="4">Peptidase M10 metallopeptidase domain-containing protein</fullName>
    </recommendedName>
</protein>
<dbReference type="AlphaFoldDB" id="A0A9N8DN27"/>
<dbReference type="GO" id="GO:0008237">
    <property type="term" value="F:metallopeptidase activity"/>
    <property type="evidence" value="ECO:0007669"/>
    <property type="project" value="InterPro"/>
</dbReference>
<name>A0A9N8DN27_9STRA</name>
<dbReference type="OrthoDB" id="40254at2759"/>
<comment type="caution">
    <text evidence="2">The sequence shown here is derived from an EMBL/GenBank/DDBJ whole genome shotgun (WGS) entry which is preliminary data.</text>
</comment>
<feature type="region of interest" description="Disordered" evidence="1">
    <location>
        <begin position="58"/>
        <end position="80"/>
    </location>
</feature>
<sequence>MMPSAPTESMLNDEAAMLEHYRSTRHVDDDAALALRLQQEEQDAQYARDIEEQCRREERLQREHQQQNAHLPPVESMEDPRLTPEDAQLACDEDLARQYALAEERALAAREQQAAVATPSWRRRLCTSVIPCAIIGVGVLTLYLVLRYTGDGEGIQIPGIGARPPWMSDSDPFDGLTPGEVAKWRNRGSNDGLQLTILNALSADESWDEIFPLVVDDWDDGTPDALVLTVRQADPDPKCDAVSGASKICNGNYGDTQWKGINIAILQMNFIVASTSKMNEFYLARASDAQRRYTMCHEMGHSFGLPHTDEDFFNKDLGNCMDYTSSPKNNMQPDETNYQFLADLYGSIESTEVSSPNPANPPQNENQQDDGNRRRLRHVTDTNAIPMDIQSKLQEILPAMENYNVNNDSNNDTPPPHKWRLLHSSKQGQAHEMDLGHGWKVQMHKLLHVDD</sequence>
<evidence type="ECO:0000256" key="1">
    <source>
        <dbReference type="SAM" id="MobiDB-lite"/>
    </source>
</evidence>
<keyword evidence="3" id="KW-1185">Reference proteome</keyword>
<feature type="region of interest" description="Disordered" evidence="1">
    <location>
        <begin position="350"/>
        <end position="374"/>
    </location>
</feature>
<gene>
    <name evidence="2" type="ORF">SEMRO_146_G067600.1</name>
</gene>
<evidence type="ECO:0000313" key="2">
    <source>
        <dbReference type="EMBL" id="CAB9502789.1"/>
    </source>
</evidence>
<dbReference type="SUPFAM" id="SSF55486">
    <property type="entry name" value="Metalloproteases ('zincins'), catalytic domain"/>
    <property type="match status" value="1"/>
</dbReference>
<evidence type="ECO:0000313" key="3">
    <source>
        <dbReference type="Proteomes" id="UP001153069"/>
    </source>
</evidence>
<dbReference type="InterPro" id="IPR024079">
    <property type="entry name" value="MetalloPept_cat_dom_sf"/>
</dbReference>
<organism evidence="2 3">
    <name type="scientific">Seminavis robusta</name>
    <dbReference type="NCBI Taxonomy" id="568900"/>
    <lineage>
        <taxon>Eukaryota</taxon>
        <taxon>Sar</taxon>
        <taxon>Stramenopiles</taxon>
        <taxon>Ochrophyta</taxon>
        <taxon>Bacillariophyta</taxon>
        <taxon>Bacillariophyceae</taxon>
        <taxon>Bacillariophycidae</taxon>
        <taxon>Naviculales</taxon>
        <taxon>Naviculaceae</taxon>
        <taxon>Seminavis</taxon>
    </lineage>
</organism>